<keyword evidence="5 8" id="KW-0812">Transmembrane</keyword>
<organism evidence="9 10">
    <name type="scientific">Flavobacterium rhizosphaerae</name>
    <dbReference type="NCBI Taxonomy" id="3163298"/>
    <lineage>
        <taxon>Bacteria</taxon>
        <taxon>Pseudomonadati</taxon>
        <taxon>Bacteroidota</taxon>
        <taxon>Flavobacteriia</taxon>
        <taxon>Flavobacteriales</taxon>
        <taxon>Flavobacteriaceae</taxon>
        <taxon>Flavobacterium</taxon>
    </lineage>
</organism>
<evidence type="ECO:0000256" key="3">
    <source>
        <dbReference type="ARBA" id="ARBA00022448"/>
    </source>
</evidence>
<name>A0ABW8YXC3_9FLAO</name>
<feature type="transmembrane region" description="Helical" evidence="8">
    <location>
        <begin position="260"/>
        <end position="279"/>
    </location>
</feature>
<evidence type="ECO:0000256" key="8">
    <source>
        <dbReference type="SAM" id="Phobius"/>
    </source>
</evidence>
<dbReference type="InterPro" id="IPR002549">
    <property type="entry name" value="AI-2E-like"/>
</dbReference>
<feature type="transmembrane region" description="Helical" evidence="8">
    <location>
        <begin position="222"/>
        <end position="253"/>
    </location>
</feature>
<feature type="transmembrane region" description="Helical" evidence="8">
    <location>
        <begin position="7"/>
        <end position="25"/>
    </location>
</feature>
<evidence type="ECO:0000256" key="7">
    <source>
        <dbReference type="ARBA" id="ARBA00023136"/>
    </source>
</evidence>
<dbReference type="PANTHER" id="PTHR21716">
    <property type="entry name" value="TRANSMEMBRANE PROTEIN"/>
    <property type="match status" value="1"/>
</dbReference>
<keyword evidence="6 8" id="KW-1133">Transmembrane helix</keyword>
<protein>
    <submittedName>
        <fullName evidence="9">AI-2E family transporter</fullName>
    </submittedName>
</protein>
<feature type="transmembrane region" description="Helical" evidence="8">
    <location>
        <begin position="196"/>
        <end position="216"/>
    </location>
</feature>
<feature type="transmembrane region" description="Helical" evidence="8">
    <location>
        <begin position="141"/>
        <end position="161"/>
    </location>
</feature>
<feature type="transmembrane region" description="Helical" evidence="8">
    <location>
        <begin position="294"/>
        <end position="325"/>
    </location>
</feature>
<dbReference type="PANTHER" id="PTHR21716:SF53">
    <property type="entry name" value="PERMEASE PERM-RELATED"/>
    <property type="match status" value="1"/>
</dbReference>
<evidence type="ECO:0000256" key="2">
    <source>
        <dbReference type="ARBA" id="ARBA00009773"/>
    </source>
</evidence>
<accession>A0ABW8YXC3</accession>
<evidence type="ECO:0000256" key="6">
    <source>
        <dbReference type="ARBA" id="ARBA00022989"/>
    </source>
</evidence>
<evidence type="ECO:0000313" key="9">
    <source>
        <dbReference type="EMBL" id="MFL9844587.1"/>
    </source>
</evidence>
<evidence type="ECO:0000256" key="5">
    <source>
        <dbReference type="ARBA" id="ARBA00022692"/>
    </source>
</evidence>
<keyword evidence="4" id="KW-1003">Cell membrane</keyword>
<evidence type="ECO:0000313" key="10">
    <source>
        <dbReference type="Proteomes" id="UP001629156"/>
    </source>
</evidence>
<reference evidence="9 10" key="1">
    <citation type="submission" date="2024-06" db="EMBL/GenBank/DDBJ databases">
        <authorList>
            <person name="Kaempfer P."/>
            <person name="Viver T."/>
        </authorList>
    </citation>
    <scope>NUCLEOTIDE SEQUENCE [LARGE SCALE GENOMIC DNA]</scope>
    <source>
        <strain evidence="9 10">ST-119</strain>
    </source>
</reference>
<feature type="transmembrane region" description="Helical" evidence="8">
    <location>
        <begin position="31"/>
        <end position="49"/>
    </location>
</feature>
<keyword evidence="3" id="KW-0813">Transport</keyword>
<feature type="transmembrane region" description="Helical" evidence="8">
    <location>
        <begin position="61"/>
        <end position="85"/>
    </location>
</feature>
<evidence type="ECO:0000256" key="1">
    <source>
        <dbReference type="ARBA" id="ARBA00004651"/>
    </source>
</evidence>
<dbReference type="Pfam" id="PF01594">
    <property type="entry name" value="AI-2E_transport"/>
    <property type="match status" value="1"/>
</dbReference>
<dbReference type="RefSeq" id="WP_408084841.1">
    <property type="nucleotide sequence ID" value="NZ_JBELPZ010000008.1"/>
</dbReference>
<gene>
    <name evidence="9" type="ORF">ABS766_09155</name>
</gene>
<comment type="caution">
    <text evidence="9">The sequence shown here is derived from an EMBL/GenBank/DDBJ whole genome shotgun (WGS) entry which is preliminary data.</text>
</comment>
<comment type="similarity">
    <text evidence="2">Belongs to the autoinducer-2 exporter (AI-2E) (TC 2.A.86) family.</text>
</comment>
<proteinExistence type="inferred from homology"/>
<keyword evidence="7 8" id="KW-0472">Membrane</keyword>
<sequence>MVKGKQIVFRGAAVILGMYFLVLGIVKAKPLLAPLATAILLAMLMIPVARKMESWKINRVVTSLLNVFFLFLISLGFAALIGMQIQNFVADWDKAEEKIMPKIEQLKDYIFEKTPLKKEQLSLKPGDTKVGEHAIDFANGIYNFTGNYLITLIYTFFLLNYRQKFKNFFIRLFKDEDKDEVEKTLQQTSGVTQKYLVGKFLLMIFLAVLYAIGMGVTGVNNFIVISLLAALLSIIPYIGNIIAFFIAIGLGYLSGGDTTALIGIIVTFGVAQFIESYLLEPYVVGDNVNLDPLITILAVIVGSLLWGIIGMIIAVPILGMVNVVFKHVQALKPYHYLLSNNADENKDG</sequence>
<comment type="subcellular location">
    <subcellularLocation>
        <location evidence="1">Cell membrane</location>
        <topology evidence="1">Multi-pass membrane protein</topology>
    </subcellularLocation>
</comment>
<dbReference type="EMBL" id="JBELPZ010000008">
    <property type="protein sequence ID" value="MFL9844587.1"/>
    <property type="molecule type" value="Genomic_DNA"/>
</dbReference>
<keyword evidence="10" id="KW-1185">Reference proteome</keyword>
<dbReference type="Proteomes" id="UP001629156">
    <property type="component" value="Unassembled WGS sequence"/>
</dbReference>
<evidence type="ECO:0000256" key="4">
    <source>
        <dbReference type="ARBA" id="ARBA00022475"/>
    </source>
</evidence>